<feature type="transmembrane region" description="Helical" evidence="5">
    <location>
        <begin position="220"/>
        <end position="236"/>
    </location>
</feature>
<reference evidence="7 8" key="1">
    <citation type="submission" date="2020-08" db="EMBL/GenBank/DDBJ databases">
        <title>Genomic Encyclopedia of Type Strains, Phase IV (KMG-IV): sequencing the most valuable type-strain genomes for metagenomic binning, comparative biology and taxonomic classification.</title>
        <authorList>
            <person name="Goeker M."/>
        </authorList>
    </citation>
    <scope>NUCLEOTIDE SEQUENCE [LARGE SCALE GENOMIC DNA]</scope>
    <source>
        <strain evidence="7 8">DSM 102983</strain>
    </source>
</reference>
<keyword evidence="2 5" id="KW-0812">Transmembrane</keyword>
<dbReference type="InterPro" id="IPR051533">
    <property type="entry name" value="WaaL-like"/>
</dbReference>
<feature type="transmembrane region" description="Helical" evidence="5">
    <location>
        <begin position="36"/>
        <end position="56"/>
    </location>
</feature>
<dbReference type="InterPro" id="IPR011990">
    <property type="entry name" value="TPR-like_helical_dom_sf"/>
</dbReference>
<evidence type="ECO:0000259" key="6">
    <source>
        <dbReference type="Pfam" id="PF04932"/>
    </source>
</evidence>
<evidence type="ECO:0000256" key="4">
    <source>
        <dbReference type="ARBA" id="ARBA00023136"/>
    </source>
</evidence>
<dbReference type="Pfam" id="PF04932">
    <property type="entry name" value="Wzy_C"/>
    <property type="match status" value="1"/>
</dbReference>
<keyword evidence="4 5" id="KW-0472">Membrane</keyword>
<accession>A0ABR6KFP8</accession>
<comment type="subcellular location">
    <subcellularLocation>
        <location evidence="1">Membrane</location>
        <topology evidence="1">Multi-pass membrane protein</topology>
    </subcellularLocation>
</comment>
<feature type="transmembrane region" description="Helical" evidence="5">
    <location>
        <begin position="121"/>
        <end position="144"/>
    </location>
</feature>
<gene>
    <name evidence="7" type="ORF">GGQ57_000187</name>
</gene>
<dbReference type="InterPro" id="IPR007016">
    <property type="entry name" value="O-antigen_ligase-rel_domated"/>
</dbReference>
<feature type="transmembrane region" description="Helical" evidence="5">
    <location>
        <begin position="256"/>
        <end position="277"/>
    </location>
</feature>
<dbReference type="EMBL" id="JACHOC010000001">
    <property type="protein sequence ID" value="MBB4620313.1"/>
    <property type="molecule type" value="Genomic_DNA"/>
</dbReference>
<feature type="transmembrane region" description="Helical" evidence="5">
    <location>
        <begin position="68"/>
        <end position="85"/>
    </location>
</feature>
<comment type="caution">
    <text evidence="7">The sequence shown here is derived from an EMBL/GenBank/DDBJ whole genome shotgun (WGS) entry which is preliminary data.</text>
</comment>
<evidence type="ECO:0000256" key="2">
    <source>
        <dbReference type="ARBA" id="ARBA00022692"/>
    </source>
</evidence>
<evidence type="ECO:0000256" key="3">
    <source>
        <dbReference type="ARBA" id="ARBA00022989"/>
    </source>
</evidence>
<dbReference type="PANTHER" id="PTHR37422">
    <property type="entry name" value="TEICHURONIC ACID BIOSYNTHESIS PROTEIN TUAE"/>
    <property type="match status" value="1"/>
</dbReference>
<name>A0ABR6KFP8_9BACT</name>
<evidence type="ECO:0000256" key="1">
    <source>
        <dbReference type="ARBA" id="ARBA00004141"/>
    </source>
</evidence>
<evidence type="ECO:0000313" key="7">
    <source>
        <dbReference type="EMBL" id="MBB4620313.1"/>
    </source>
</evidence>
<organism evidence="7 8">
    <name type="scientific">Parabacteroides faecis</name>
    <dbReference type="NCBI Taxonomy" id="1217282"/>
    <lineage>
        <taxon>Bacteria</taxon>
        <taxon>Pseudomonadati</taxon>
        <taxon>Bacteroidota</taxon>
        <taxon>Bacteroidia</taxon>
        <taxon>Bacteroidales</taxon>
        <taxon>Tannerellaceae</taxon>
        <taxon>Parabacteroides</taxon>
    </lineage>
</organism>
<proteinExistence type="predicted"/>
<feature type="domain" description="O-antigen ligase-related" evidence="6">
    <location>
        <begin position="206"/>
        <end position="359"/>
    </location>
</feature>
<feature type="transmembrane region" description="Helical" evidence="5">
    <location>
        <begin position="428"/>
        <end position="447"/>
    </location>
</feature>
<feature type="transmembrane region" description="Helical" evidence="5">
    <location>
        <begin position="194"/>
        <end position="214"/>
    </location>
</feature>
<sequence length="606" mass="68764">MKVLFKYLRLLSLSTSGALLLCIVFAANPEIAEGTITGKIFWFHFSILLLAFSVLFMEATVKKSNFTFSLPDGLLLLFIVLILFTYDRELDPQPERLLFAGQIGTLWFMLRAVLQTHSELRLFFMSILICTGIFEAIWGMGHLYGSPSTAHPLLRADGLLFNPTPFSGYLAIILPVCLNLALRFRNCDKMAWWEARTMVFYLAVFAIAIIMIALPGGMSRPAWLAAGASCCWVFFLRKSGWELLKKRVIRHNKSVIFSCVILFLIISLLPTLGGIFHPDQSANRMLMWNVTTKAILNQPVTGTGMGGFPALFAQTQADYFASGKASDTELAAAGCPKFAYNDYLQMGLEFGVAGLLLFALWIGFCLYYGLKNKQVGATGAILALSLFSMYSYPLQLPSFWILLIFFSAMCVTRPESIQKSSPKNCPHIGAFAALVACILFFGQRSYYEPYKEWKTLRTLGQKDEQKVAAQGYMCLYPHLSHKIEFLQEGARCFLQCRQYSDAIVWSRRAIRLSANPEFYYILAESHQQLGLYKQAEKYLLQCLHILPEQIETYYRLTKLYAETNYYHPEKLRLAAHSVLTKKPVVNSKTTIQMKEEVYQLLREQSF</sequence>
<dbReference type="Proteomes" id="UP000533637">
    <property type="component" value="Unassembled WGS sequence"/>
</dbReference>
<protein>
    <submittedName>
        <fullName evidence="7">Tetratricopeptide (TPR) repeat protein</fullName>
    </submittedName>
</protein>
<dbReference type="SUPFAM" id="SSF48452">
    <property type="entry name" value="TPR-like"/>
    <property type="match status" value="1"/>
</dbReference>
<keyword evidence="8" id="KW-1185">Reference proteome</keyword>
<dbReference type="Gene3D" id="1.25.40.10">
    <property type="entry name" value="Tetratricopeptide repeat domain"/>
    <property type="match status" value="1"/>
</dbReference>
<evidence type="ECO:0000256" key="5">
    <source>
        <dbReference type="SAM" id="Phobius"/>
    </source>
</evidence>
<keyword evidence="3 5" id="KW-1133">Transmembrane helix</keyword>
<feature type="transmembrane region" description="Helical" evidence="5">
    <location>
        <begin position="97"/>
        <end position="114"/>
    </location>
</feature>
<dbReference type="RefSeq" id="WP_183668342.1">
    <property type="nucleotide sequence ID" value="NZ_BMPB01000006.1"/>
</dbReference>
<evidence type="ECO:0000313" key="8">
    <source>
        <dbReference type="Proteomes" id="UP000533637"/>
    </source>
</evidence>
<dbReference type="PANTHER" id="PTHR37422:SF13">
    <property type="entry name" value="LIPOPOLYSACCHARIDE BIOSYNTHESIS PROTEIN PA4999-RELATED"/>
    <property type="match status" value="1"/>
</dbReference>
<feature type="transmembrane region" description="Helical" evidence="5">
    <location>
        <begin position="350"/>
        <end position="368"/>
    </location>
</feature>
<feature type="transmembrane region" description="Helical" evidence="5">
    <location>
        <begin position="164"/>
        <end position="182"/>
    </location>
</feature>